<keyword evidence="13" id="KW-0732">Signal</keyword>
<keyword evidence="10 12" id="KW-0186">Copper</keyword>
<keyword evidence="18" id="KW-1185">Reference proteome</keyword>
<dbReference type="EC" id="1.7.2.1" evidence="4 13"/>
<comment type="subunit">
    <text evidence="3 13">Homotrimer.</text>
</comment>
<dbReference type="EMBL" id="QYUP01000176">
    <property type="protein sequence ID" value="RJG09388.1"/>
    <property type="molecule type" value="Genomic_DNA"/>
</dbReference>
<dbReference type="PROSITE" id="PS00079">
    <property type="entry name" value="MULTICOPPER_OXIDASE1"/>
    <property type="match status" value="1"/>
</dbReference>
<dbReference type="Pfam" id="PF00127">
    <property type="entry name" value="Copper-bind"/>
    <property type="match status" value="1"/>
</dbReference>
<dbReference type="CDD" id="cd00920">
    <property type="entry name" value="Cupredoxin"/>
    <property type="match status" value="1"/>
</dbReference>
<protein>
    <recommendedName>
        <fullName evidence="5 13">Copper-containing nitrite reductase</fullName>
        <ecNumber evidence="4 13">1.7.2.1</ecNumber>
    </recommendedName>
</protein>
<sequence length="469" mass="49749">MKKTKISQAIVALAMSAAVMAPAFAQHAGHAKASDSAAVQYRPDVTYTLRTDIADGKLVFVGETGAMKGVANPTLNVPEGAVVQINLVNGDGAVHDVSIPDFNVKSNQINDKGASTSIVFKADKKGVFTYICSLPGHVAAGMIGKIVVGGAVAAQVPQGADISQNPMMTGKPVGARGPQKLSVNLETTEIVGQLADGTTYKYWTFNNKVPGPFLRVRVGDTVEVNMANAKDSHMIHSVDFHSVTGPGGGAAVTQAAPGSTKSFTFKALNPGLYVYHCATPMVAQHISNGMYGMILVEPEGGLPKVDREFYVMQGELYTAQRHGTPGEAEFSLEKLLDENPEHLMFNGNHDALTKTHRMEAKVGETVRIFFGVGGPNATSSFHVIGEIFDRVYNLGDLTSPPLKNVQTVSVPPGGATMVEFKVEVPGRYILVDHALSRMEKGLAGFLHVVGKENRGVFHTASKPDADSGH</sequence>
<dbReference type="GO" id="GO:0050421">
    <property type="term" value="F:nitrite reductase (NO-forming) activity"/>
    <property type="evidence" value="ECO:0007669"/>
    <property type="project" value="UniProtKB-EC"/>
</dbReference>
<feature type="domain" description="Blue (type 1) copper" evidence="14">
    <location>
        <begin position="81"/>
        <end position="148"/>
    </location>
</feature>
<evidence type="ECO:0000256" key="11">
    <source>
        <dbReference type="ARBA" id="ARBA00049340"/>
    </source>
</evidence>
<evidence type="ECO:0000313" key="18">
    <source>
        <dbReference type="Proteomes" id="UP000284006"/>
    </source>
</evidence>
<dbReference type="Proteomes" id="UP000284006">
    <property type="component" value="Unassembled WGS sequence"/>
</dbReference>
<dbReference type="InterPro" id="IPR045087">
    <property type="entry name" value="Cu-oxidase_fam"/>
</dbReference>
<keyword evidence="7" id="KW-0677">Repeat</keyword>
<dbReference type="InterPro" id="IPR000923">
    <property type="entry name" value="BlueCu_1"/>
</dbReference>
<comment type="caution">
    <text evidence="17">The sequence shown here is derived from an EMBL/GenBank/DDBJ whole genome shotgun (WGS) entry which is preliminary data.</text>
</comment>
<dbReference type="GO" id="GO:0005507">
    <property type="term" value="F:copper ion binding"/>
    <property type="evidence" value="ECO:0007669"/>
    <property type="project" value="InterPro"/>
</dbReference>
<comment type="subcellular location">
    <subcellularLocation>
        <location evidence="1">Periplasm</location>
    </subcellularLocation>
</comment>
<dbReference type="Pfam" id="PF07731">
    <property type="entry name" value="Cu-oxidase_2"/>
    <property type="match status" value="1"/>
</dbReference>
<evidence type="ECO:0000259" key="15">
    <source>
        <dbReference type="Pfam" id="PF07731"/>
    </source>
</evidence>
<organism evidence="17 18">
    <name type="scientific">Massilia cavernae</name>
    <dbReference type="NCBI Taxonomy" id="2320864"/>
    <lineage>
        <taxon>Bacteria</taxon>
        <taxon>Pseudomonadati</taxon>
        <taxon>Pseudomonadota</taxon>
        <taxon>Betaproteobacteria</taxon>
        <taxon>Burkholderiales</taxon>
        <taxon>Oxalobacteraceae</taxon>
        <taxon>Telluria group</taxon>
        <taxon>Massilia</taxon>
    </lineage>
</organism>
<dbReference type="CDD" id="cd04208">
    <property type="entry name" value="CuRO_2_CuNIR"/>
    <property type="match status" value="1"/>
</dbReference>
<dbReference type="GO" id="GO:0009055">
    <property type="term" value="F:electron transfer activity"/>
    <property type="evidence" value="ECO:0007669"/>
    <property type="project" value="InterPro"/>
</dbReference>
<feature type="binding site" description="type 1 copper site" evidence="12">
    <location>
        <position position="277"/>
    </location>
    <ligand>
        <name>Cu cation</name>
        <dbReference type="ChEBI" id="CHEBI:23378"/>
        <label>1</label>
    </ligand>
</feature>
<dbReference type="PANTHER" id="PTHR11709:SF394">
    <property type="entry name" value="FI03373P-RELATED"/>
    <property type="match status" value="1"/>
</dbReference>
<reference evidence="17 18" key="1">
    <citation type="submission" date="2018-09" db="EMBL/GenBank/DDBJ databases">
        <authorList>
            <person name="Zhu H."/>
        </authorList>
    </citation>
    <scope>NUCLEOTIDE SEQUENCE [LARGE SCALE GENOMIC DNA]</scope>
    <source>
        <strain evidence="17 18">K1S02-61</strain>
    </source>
</reference>
<feature type="signal peptide" evidence="13">
    <location>
        <begin position="1"/>
        <end position="25"/>
    </location>
</feature>
<dbReference type="SUPFAM" id="SSF49503">
    <property type="entry name" value="Cupredoxins"/>
    <property type="match status" value="3"/>
</dbReference>
<dbReference type="CDD" id="cd11020">
    <property type="entry name" value="CuRO_1_CuNIR"/>
    <property type="match status" value="1"/>
</dbReference>
<dbReference type="NCBIfam" id="TIGR02376">
    <property type="entry name" value="Cu_nitrite_red"/>
    <property type="match status" value="1"/>
</dbReference>
<dbReference type="InterPro" id="IPR011707">
    <property type="entry name" value="Cu-oxidase-like_N"/>
</dbReference>
<feature type="binding site" description="type 1 copper site" evidence="12">
    <location>
        <position position="290"/>
    </location>
    <ligand>
        <name>Cu cation</name>
        <dbReference type="ChEBI" id="CHEBI:23378"/>
        <label>1</label>
    </ligand>
</feature>
<keyword evidence="9 13" id="KW-0560">Oxidoreductase</keyword>
<evidence type="ECO:0000256" key="4">
    <source>
        <dbReference type="ARBA" id="ARBA00011882"/>
    </source>
</evidence>
<dbReference type="PANTHER" id="PTHR11709">
    <property type="entry name" value="MULTI-COPPER OXIDASE"/>
    <property type="match status" value="1"/>
</dbReference>
<comment type="cofactor">
    <cofactor evidence="13">
        <name>Cu(2+)</name>
        <dbReference type="ChEBI" id="CHEBI:29036"/>
    </cofactor>
    <text evidence="13">Binds 1 Cu(+) ion.</text>
</comment>
<evidence type="ECO:0000256" key="2">
    <source>
        <dbReference type="ARBA" id="ARBA00010609"/>
    </source>
</evidence>
<dbReference type="Pfam" id="PF07732">
    <property type="entry name" value="Cu-oxidase_3"/>
    <property type="match status" value="1"/>
</dbReference>
<evidence type="ECO:0000256" key="13">
    <source>
        <dbReference type="RuleBase" id="RU365025"/>
    </source>
</evidence>
<accession>A0A418XAI9</accession>
<feature type="binding site" description="type 1 copper site" evidence="12">
    <location>
        <position position="433"/>
    </location>
    <ligand>
        <name>Cu cation</name>
        <dbReference type="ChEBI" id="CHEBI:23378"/>
        <label>1</label>
    </ligand>
</feature>
<feature type="domain" description="Plastocyanin-like" evidence="15">
    <location>
        <begin position="344"/>
        <end position="444"/>
    </location>
</feature>
<evidence type="ECO:0000256" key="9">
    <source>
        <dbReference type="ARBA" id="ARBA00023002"/>
    </source>
</evidence>
<evidence type="ECO:0000256" key="10">
    <source>
        <dbReference type="ARBA" id="ARBA00023008"/>
    </source>
</evidence>
<dbReference type="InterPro" id="IPR001287">
    <property type="entry name" value="NO2-reductase_Cu"/>
</dbReference>
<proteinExistence type="inferred from homology"/>
<gene>
    <name evidence="17" type="primary">nirK</name>
    <name evidence="17" type="ORF">D3872_23100</name>
</gene>
<dbReference type="PRINTS" id="PR00695">
    <property type="entry name" value="CUNO2RDTASE"/>
</dbReference>
<keyword evidence="8" id="KW-0574">Periplasm</keyword>
<dbReference type="Gene3D" id="2.60.40.420">
    <property type="entry name" value="Cupredoxins - blue copper proteins"/>
    <property type="match status" value="3"/>
</dbReference>
<feature type="binding site" description="type 1 copper site" evidence="12">
    <location>
        <position position="285"/>
    </location>
    <ligand>
        <name>Cu cation</name>
        <dbReference type="ChEBI" id="CHEBI:23378"/>
        <label>1</label>
    </ligand>
</feature>
<dbReference type="InterPro" id="IPR011706">
    <property type="entry name" value="Cu-oxidase_C"/>
</dbReference>
<feature type="domain" description="Plastocyanin-like" evidence="16">
    <location>
        <begin position="194"/>
        <end position="299"/>
    </location>
</feature>
<feature type="binding site" description="type 1 copper site" evidence="12">
    <location>
        <position position="276"/>
    </location>
    <ligand>
        <name>Cu cation</name>
        <dbReference type="ChEBI" id="CHEBI:23378"/>
        <label>1</label>
    </ligand>
</feature>
<evidence type="ECO:0000256" key="12">
    <source>
        <dbReference type="PIRSR" id="PIRSR601287-1"/>
    </source>
</evidence>
<evidence type="ECO:0000256" key="5">
    <source>
        <dbReference type="ARBA" id="ARBA00017290"/>
    </source>
</evidence>
<comment type="cofactor">
    <cofactor evidence="13">
        <name>Cu(+)</name>
        <dbReference type="ChEBI" id="CHEBI:49552"/>
    </cofactor>
    <text evidence="13">Binds 1 Cu(+) ion.</text>
</comment>
<feature type="binding site" description="type 1 copper site" evidence="12">
    <location>
        <position position="236"/>
    </location>
    <ligand>
        <name>Cu cation</name>
        <dbReference type="ChEBI" id="CHEBI:23378"/>
        <label>1</label>
    </ligand>
</feature>
<evidence type="ECO:0000256" key="1">
    <source>
        <dbReference type="ARBA" id="ARBA00004418"/>
    </source>
</evidence>
<dbReference type="InterPro" id="IPR008972">
    <property type="entry name" value="Cupredoxin"/>
</dbReference>
<comment type="similarity">
    <text evidence="2 13">Belongs to the multicopper oxidase family.</text>
</comment>
<evidence type="ECO:0000259" key="16">
    <source>
        <dbReference type="Pfam" id="PF07732"/>
    </source>
</evidence>
<evidence type="ECO:0000313" key="17">
    <source>
        <dbReference type="EMBL" id="RJG09388.1"/>
    </source>
</evidence>
<comment type="catalytic activity">
    <reaction evidence="11 13">
        <text>nitric oxide + Fe(III)-[cytochrome c] + H2O = Fe(II)-[cytochrome c] + nitrite + 2 H(+)</text>
        <dbReference type="Rhea" id="RHEA:15233"/>
        <dbReference type="Rhea" id="RHEA-COMP:10350"/>
        <dbReference type="Rhea" id="RHEA-COMP:14399"/>
        <dbReference type="ChEBI" id="CHEBI:15377"/>
        <dbReference type="ChEBI" id="CHEBI:15378"/>
        <dbReference type="ChEBI" id="CHEBI:16301"/>
        <dbReference type="ChEBI" id="CHEBI:16480"/>
        <dbReference type="ChEBI" id="CHEBI:29033"/>
        <dbReference type="ChEBI" id="CHEBI:29034"/>
        <dbReference type="EC" id="1.7.2.1"/>
    </reaction>
</comment>
<dbReference type="OrthoDB" id="9757546at2"/>
<dbReference type="FunFam" id="2.60.40.420:FF:000093">
    <property type="entry name" value="Copper-containing nitrite reductase"/>
    <property type="match status" value="1"/>
</dbReference>
<dbReference type="AlphaFoldDB" id="A0A418XAI9"/>
<dbReference type="RefSeq" id="WP_119812971.1">
    <property type="nucleotide sequence ID" value="NZ_QYUP01000176.1"/>
</dbReference>
<evidence type="ECO:0000256" key="3">
    <source>
        <dbReference type="ARBA" id="ARBA00011233"/>
    </source>
</evidence>
<feature type="chain" id="PRO_5018811846" description="Copper-containing nitrite reductase" evidence="13">
    <location>
        <begin position="26"/>
        <end position="469"/>
    </location>
</feature>
<evidence type="ECO:0000256" key="7">
    <source>
        <dbReference type="ARBA" id="ARBA00022737"/>
    </source>
</evidence>
<name>A0A418XAI9_9BURK</name>
<evidence type="ECO:0000259" key="14">
    <source>
        <dbReference type="Pfam" id="PF00127"/>
    </source>
</evidence>
<feature type="binding site" description="type 1 copper site" evidence="12">
    <location>
        <position position="241"/>
    </location>
    <ligand>
        <name>Cu cation</name>
        <dbReference type="ChEBI" id="CHEBI:23378"/>
        <label>1</label>
    </ligand>
</feature>
<dbReference type="GO" id="GO:0042597">
    <property type="term" value="C:periplasmic space"/>
    <property type="evidence" value="ECO:0007669"/>
    <property type="project" value="UniProtKB-SubCell"/>
</dbReference>
<evidence type="ECO:0000256" key="6">
    <source>
        <dbReference type="ARBA" id="ARBA00022723"/>
    </source>
</evidence>
<dbReference type="InterPro" id="IPR033138">
    <property type="entry name" value="Cu_oxidase_CS"/>
</dbReference>
<keyword evidence="6 12" id="KW-0479">Metal-binding</keyword>
<evidence type="ECO:0000256" key="8">
    <source>
        <dbReference type="ARBA" id="ARBA00022764"/>
    </source>
</evidence>